<dbReference type="GO" id="GO:0101031">
    <property type="term" value="C:protein folding chaperone complex"/>
    <property type="evidence" value="ECO:0007669"/>
    <property type="project" value="TreeGrafter"/>
</dbReference>
<dbReference type="Proteomes" id="UP000027195">
    <property type="component" value="Unassembled WGS sequence"/>
</dbReference>
<evidence type="ECO:0000256" key="2">
    <source>
        <dbReference type="ARBA" id="ARBA00022803"/>
    </source>
</evidence>
<protein>
    <recommendedName>
        <fullName evidence="4">RNA polymerase II-associated protein 3</fullName>
    </recommendedName>
</protein>
<evidence type="ECO:0000256" key="5">
    <source>
        <dbReference type="PROSITE-ProRule" id="PRU00339"/>
    </source>
</evidence>
<evidence type="ECO:0000256" key="3">
    <source>
        <dbReference type="ARBA" id="ARBA00038275"/>
    </source>
</evidence>
<dbReference type="SMART" id="SM00028">
    <property type="entry name" value="TPR"/>
    <property type="match status" value="3"/>
</dbReference>
<dbReference type="Pfam" id="PF13432">
    <property type="entry name" value="TPR_16"/>
    <property type="match status" value="1"/>
</dbReference>
<feature type="repeat" description="TPR" evidence="5">
    <location>
        <begin position="76"/>
        <end position="109"/>
    </location>
</feature>
<dbReference type="SUPFAM" id="SSF48452">
    <property type="entry name" value="TPR-like"/>
    <property type="match status" value="1"/>
</dbReference>
<dbReference type="PANTHER" id="PTHR46423:SF1">
    <property type="entry name" value="RNA POLYMERASE II-ASSOCIATED PROTEIN 3"/>
    <property type="match status" value="1"/>
</dbReference>
<keyword evidence="9" id="KW-1185">Reference proteome</keyword>
<comment type="similarity">
    <text evidence="3">Belongs to the RPAP3 family.</text>
</comment>
<gene>
    <name evidence="8" type="ORF">BOTBODRAFT_35703</name>
</gene>
<dbReference type="PROSITE" id="PS50005">
    <property type="entry name" value="TPR"/>
    <property type="match status" value="1"/>
</dbReference>
<accession>A0A067MHV6</accession>
<dbReference type="InterPro" id="IPR019734">
    <property type="entry name" value="TPR_rpt"/>
</dbReference>
<feature type="compositionally biased region" description="Polar residues" evidence="6">
    <location>
        <begin position="130"/>
        <end position="141"/>
    </location>
</feature>
<feature type="compositionally biased region" description="Basic and acidic residues" evidence="6">
    <location>
        <begin position="243"/>
        <end position="252"/>
    </location>
</feature>
<dbReference type="HOGENOM" id="CLU_023272_0_0_1"/>
<dbReference type="EMBL" id="KL198061">
    <property type="protein sequence ID" value="KDQ11161.1"/>
    <property type="molecule type" value="Genomic_DNA"/>
</dbReference>
<dbReference type="InterPro" id="IPR025986">
    <property type="entry name" value="RPAP3-like_C"/>
</dbReference>
<dbReference type="Pfam" id="PF13877">
    <property type="entry name" value="RPAP3_C"/>
    <property type="match status" value="1"/>
</dbReference>
<dbReference type="OrthoDB" id="629492at2759"/>
<keyword evidence="1" id="KW-0677">Repeat</keyword>
<dbReference type="PANTHER" id="PTHR46423">
    <property type="entry name" value="RNA POLYMERASE II-ASSOCIATED PROTEIN 3"/>
    <property type="match status" value="1"/>
</dbReference>
<evidence type="ECO:0000256" key="1">
    <source>
        <dbReference type="ARBA" id="ARBA00022737"/>
    </source>
</evidence>
<feature type="region of interest" description="Disordered" evidence="6">
    <location>
        <begin position="101"/>
        <end position="147"/>
    </location>
</feature>
<evidence type="ECO:0000256" key="6">
    <source>
        <dbReference type="SAM" id="MobiDB-lite"/>
    </source>
</evidence>
<evidence type="ECO:0000256" key="4">
    <source>
        <dbReference type="ARBA" id="ARBA00040133"/>
    </source>
</evidence>
<feature type="domain" description="RNA-polymerase II-associated protein 3-like C-terminal" evidence="7">
    <location>
        <begin position="297"/>
        <end position="385"/>
    </location>
</feature>
<evidence type="ECO:0000259" key="7">
    <source>
        <dbReference type="Pfam" id="PF13877"/>
    </source>
</evidence>
<dbReference type="Gene3D" id="1.25.40.10">
    <property type="entry name" value="Tetratricopeptide repeat domain"/>
    <property type="match status" value="1"/>
</dbReference>
<dbReference type="InParanoid" id="A0A067MHV6"/>
<keyword evidence="2 5" id="KW-0802">TPR repeat</keyword>
<sequence>MAAASTKASSAKEKGNAAFKAGDYPTAIGHYTSAIIADGSDFTFPLNRAAAYLKLNKNEDAERDCNAVLKLSPGNVKALFRRAQARIGSGKLSEAETDLSEALRREPKNSAVQQELDKVKQLRSAKKTNRSSVNPSPSTLPTIPRAEVNSLQKPHPLRRRIPIEIVESSASITSTSSNTLSQSADLLSAVSTRTLSPNANAPTFTSSPAPVVAAAPAAHASFKSAQEARAERKIGGGIFRHSGSKDKPKSTKPEPSGDTTNTGTGTTSPAPTPATNAVAPAIIVPSAQIAPAYAVEPPSTLFEFNTRWNRLETPSERWALLNSIPPPELPGLFKTSLESTHLVSILQDFLSQPPDAFPRIKEYLVNFPRVSRFGVMVLFLKDDEKELVRKVWDSLGEIGRDSEGRKPWGV</sequence>
<evidence type="ECO:0000313" key="9">
    <source>
        <dbReference type="Proteomes" id="UP000027195"/>
    </source>
</evidence>
<proteinExistence type="inferred from homology"/>
<reference evidence="9" key="1">
    <citation type="journal article" date="2014" name="Proc. Natl. Acad. Sci. U.S.A.">
        <title>Extensive sampling of basidiomycete genomes demonstrates inadequacy of the white-rot/brown-rot paradigm for wood decay fungi.</title>
        <authorList>
            <person name="Riley R."/>
            <person name="Salamov A.A."/>
            <person name="Brown D.W."/>
            <person name="Nagy L.G."/>
            <person name="Floudas D."/>
            <person name="Held B.W."/>
            <person name="Levasseur A."/>
            <person name="Lombard V."/>
            <person name="Morin E."/>
            <person name="Otillar R."/>
            <person name="Lindquist E.A."/>
            <person name="Sun H."/>
            <person name="LaButti K.M."/>
            <person name="Schmutz J."/>
            <person name="Jabbour D."/>
            <person name="Luo H."/>
            <person name="Baker S.E."/>
            <person name="Pisabarro A.G."/>
            <person name="Walton J.D."/>
            <person name="Blanchette R.A."/>
            <person name="Henrissat B."/>
            <person name="Martin F."/>
            <person name="Cullen D."/>
            <person name="Hibbett D.S."/>
            <person name="Grigoriev I.V."/>
        </authorList>
    </citation>
    <scope>NUCLEOTIDE SEQUENCE [LARGE SCALE GENOMIC DNA]</scope>
    <source>
        <strain evidence="9">FD-172 SS1</strain>
    </source>
</reference>
<name>A0A067MHV6_BOTB1</name>
<dbReference type="AlphaFoldDB" id="A0A067MHV6"/>
<dbReference type="STRING" id="930990.A0A067MHV6"/>
<dbReference type="InterPro" id="IPR011990">
    <property type="entry name" value="TPR-like_helical_dom_sf"/>
</dbReference>
<feature type="region of interest" description="Disordered" evidence="6">
    <location>
        <begin position="235"/>
        <end position="274"/>
    </location>
</feature>
<evidence type="ECO:0000313" key="8">
    <source>
        <dbReference type="EMBL" id="KDQ11161.1"/>
    </source>
</evidence>
<organism evidence="8 9">
    <name type="scientific">Botryobasidium botryosum (strain FD-172 SS1)</name>
    <dbReference type="NCBI Taxonomy" id="930990"/>
    <lineage>
        <taxon>Eukaryota</taxon>
        <taxon>Fungi</taxon>
        <taxon>Dikarya</taxon>
        <taxon>Basidiomycota</taxon>
        <taxon>Agaricomycotina</taxon>
        <taxon>Agaricomycetes</taxon>
        <taxon>Cantharellales</taxon>
        <taxon>Botryobasidiaceae</taxon>
        <taxon>Botryobasidium</taxon>
    </lineage>
</organism>
<feature type="compositionally biased region" description="Low complexity" evidence="6">
    <location>
        <begin position="259"/>
        <end position="274"/>
    </location>
</feature>
<dbReference type="InterPro" id="IPR051966">
    <property type="entry name" value="RPAP3"/>
</dbReference>